<reference evidence="8 9" key="1">
    <citation type="submission" date="2016-10" db="EMBL/GenBank/DDBJ databases">
        <authorList>
            <person name="de Groot N.N."/>
        </authorList>
    </citation>
    <scope>NUCLEOTIDE SEQUENCE [LARGE SCALE GENOMIC DNA]</scope>
    <source>
        <strain evidence="8 9">DSM 5522</strain>
    </source>
</reference>
<name>A0A1I1A5L4_9FIRM</name>
<comment type="subcellular location">
    <subcellularLocation>
        <location evidence="1">Cell membrane</location>
        <topology evidence="1">Multi-pass membrane protein</topology>
    </subcellularLocation>
</comment>
<feature type="transmembrane region" description="Helical" evidence="7">
    <location>
        <begin position="146"/>
        <end position="165"/>
    </location>
</feature>
<keyword evidence="4 7" id="KW-0812">Transmembrane</keyword>
<evidence type="ECO:0000313" key="8">
    <source>
        <dbReference type="EMBL" id="SFB32812.1"/>
    </source>
</evidence>
<keyword evidence="6 7" id="KW-0472">Membrane</keyword>
<dbReference type="AlphaFoldDB" id="A0A1I1A5L4"/>
<evidence type="ECO:0000313" key="9">
    <source>
        <dbReference type="Proteomes" id="UP000198838"/>
    </source>
</evidence>
<dbReference type="Pfam" id="PF02417">
    <property type="entry name" value="Chromate_transp"/>
    <property type="match status" value="1"/>
</dbReference>
<keyword evidence="3" id="KW-1003">Cell membrane</keyword>
<accession>A0A1I1A5L4</accession>
<organism evidence="8 9">
    <name type="scientific">Acetitomaculum ruminis DSM 5522</name>
    <dbReference type="NCBI Taxonomy" id="1120918"/>
    <lineage>
        <taxon>Bacteria</taxon>
        <taxon>Bacillati</taxon>
        <taxon>Bacillota</taxon>
        <taxon>Clostridia</taxon>
        <taxon>Lachnospirales</taxon>
        <taxon>Lachnospiraceae</taxon>
        <taxon>Acetitomaculum</taxon>
    </lineage>
</organism>
<dbReference type="RefSeq" id="WP_242949145.1">
    <property type="nucleotide sequence ID" value="NZ_FOJY01000021.1"/>
</dbReference>
<feature type="transmembrane region" description="Helical" evidence="7">
    <location>
        <begin position="7"/>
        <end position="30"/>
    </location>
</feature>
<evidence type="ECO:0000256" key="6">
    <source>
        <dbReference type="ARBA" id="ARBA00023136"/>
    </source>
</evidence>
<evidence type="ECO:0000256" key="5">
    <source>
        <dbReference type="ARBA" id="ARBA00022989"/>
    </source>
</evidence>
<dbReference type="PANTHER" id="PTHR43663">
    <property type="entry name" value="CHROMATE TRANSPORT PROTEIN-RELATED"/>
    <property type="match status" value="1"/>
</dbReference>
<evidence type="ECO:0000256" key="1">
    <source>
        <dbReference type="ARBA" id="ARBA00004651"/>
    </source>
</evidence>
<keyword evidence="9" id="KW-1185">Reference proteome</keyword>
<evidence type="ECO:0000256" key="4">
    <source>
        <dbReference type="ARBA" id="ARBA00022692"/>
    </source>
</evidence>
<dbReference type="STRING" id="1120918.SAMN05216249_12119"/>
<proteinExistence type="inferred from homology"/>
<dbReference type="GO" id="GO:0005886">
    <property type="term" value="C:plasma membrane"/>
    <property type="evidence" value="ECO:0007669"/>
    <property type="project" value="UniProtKB-SubCell"/>
</dbReference>
<dbReference type="InterPro" id="IPR052518">
    <property type="entry name" value="CHR_Transporter"/>
</dbReference>
<dbReference type="PANTHER" id="PTHR43663:SF1">
    <property type="entry name" value="CHROMATE TRANSPORTER"/>
    <property type="match status" value="1"/>
</dbReference>
<dbReference type="InterPro" id="IPR003370">
    <property type="entry name" value="Chromate_transpt"/>
</dbReference>
<dbReference type="GO" id="GO:0015109">
    <property type="term" value="F:chromate transmembrane transporter activity"/>
    <property type="evidence" value="ECO:0007669"/>
    <property type="project" value="InterPro"/>
</dbReference>
<comment type="similarity">
    <text evidence="2">Belongs to the chromate ion transporter (CHR) (TC 2.A.51) family.</text>
</comment>
<feature type="transmembrane region" description="Helical" evidence="7">
    <location>
        <begin position="172"/>
        <end position="189"/>
    </location>
</feature>
<feature type="transmembrane region" description="Helical" evidence="7">
    <location>
        <begin position="116"/>
        <end position="134"/>
    </location>
</feature>
<feature type="transmembrane region" description="Helical" evidence="7">
    <location>
        <begin position="73"/>
        <end position="95"/>
    </location>
</feature>
<evidence type="ECO:0000256" key="2">
    <source>
        <dbReference type="ARBA" id="ARBA00005262"/>
    </source>
</evidence>
<gene>
    <name evidence="8" type="ORF">SAMN05216249_12119</name>
</gene>
<keyword evidence="5 7" id="KW-1133">Transmembrane helix</keyword>
<protein>
    <submittedName>
        <fullName evidence="8">Chromate transporter</fullName>
    </submittedName>
</protein>
<evidence type="ECO:0000256" key="3">
    <source>
        <dbReference type="ARBA" id="ARBA00022475"/>
    </source>
</evidence>
<dbReference type="EMBL" id="FOJY01000021">
    <property type="protein sequence ID" value="SFB32812.1"/>
    <property type="molecule type" value="Genomic_DNA"/>
</dbReference>
<evidence type="ECO:0000256" key="7">
    <source>
        <dbReference type="SAM" id="Phobius"/>
    </source>
</evidence>
<dbReference type="Proteomes" id="UP000198838">
    <property type="component" value="Unassembled WGS sequence"/>
</dbReference>
<sequence length="192" mass="20782">MITLLRIYFEFFKVGLFSIGGGLATIPFLYELSANTGWFSEEDIANMIAISESTPGALGINMSTYSGFLSSKALGGIVGTLGLISPSVIIIIIIAKLLTKFKDNEYVKSSFYGLRPASIAMISVAGISLAKITLVNLNEAFNAQNIFSFFNIPAIILLIFLFIIYKKFKLHPIALIIIAGLCGIAYGFLSCL</sequence>